<keyword evidence="7" id="KW-0029">Amino-acid transport</keyword>
<comment type="function">
    <text evidence="9">Part of the ABC transporter FtsEX involved in cellular division. Has ATPase activity.</text>
</comment>
<dbReference type="FunFam" id="3.40.50.300:FF:000056">
    <property type="entry name" value="Cell division ATP-binding protein FtsE"/>
    <property type="match status" value="1"/>
</dbReference>
<dbReference type="GO" id="GO:0005524">
    <property type="term" value="F:ATP binding"/>
    <property type="evidence" value="ECO:0007669"/>
    <property type="project" value="UniProtKB-KW"/>
</dbReference>
<dbReference type="AlphaFoldDB" id="A0A7Z0GKG3"/>
<keyword evidence="2" id="KW-0813">Transport</keyword>
<dbReference type="PROSITE" id="PS50893">
    <property type="entry name" value="ABC_TRANSPORTER_2"/>
    <property type="match status" value="1"/>
</dbReference>
<sequence>MIELTQVSKVYPGGVTALDKVNLTIPDAEIHGIVGRSGAGKSTLIRCLTGLDPATSGSISVDGVDLGQARGGQLMKARRSIGMVFQHHNLLDSRTAERNISHPLEIAGVPAKERKRRVEELLDLVGLTDRRRNHPAQLSGGQKQRVGIARALAAEPRVLLCDEPTSALDSGTTRQILDLIRRLRDRLGITVIIITHEMSVVREICDSVSLLSEGRIERTGALLDVIQDTGSSLSKELISLPPTAALQPGATLVEVLMAEGSHVADVGQLFALLSSRGLHARVEAGTIETIQGRQVGRLHITPKTRTEAEQIAGVLRENGIHAEVTTGAEIEAERAAHEEDDVRAEQQEENQ</sequence>
<protein>
    <submittedName>
        <fullName evidence="12">D-methionine transport system ATP-binding protein</fullName>
    </submittedName>
</protein>
<dbReference type="SUPFAM" id="SSF52540">
    <property type="entry name" value="P-loop containing nucleoside triphosphate hydrolases"/>
    <property type="match status" value="1"/>
</dbReference>
<dbReference type="Pfam" id="PF00005">
    <property type="entry name" value="ABC_tran"/>
    <property type="match status" value="1"/>
</dbReference>
<evidence type="ECO:0000256" key="1">
    <source>
        <dbReference type="ARBA" id="ARBA00005417"/>
    </source>
</evidence>
<dbReference type="InterPro" id="IPR050086">
    <property type="entry name" value="MetN_ABC_transporter-like"/>
</dbReference>
<accession>A0A7Z0GKG3</accession>
<keyword evidence="8" id="KW-0472">Membrane</keyword>
<evidence type="ECO:0000256" key="10">
    <source>
        <dbReference type="ARBA" id="ARBA00063837"/>
    </source>
</evidence>
<reference evidence="12 13" key="1">
    <citation type="submission" date="2020-07" db="EMBL/GenBank/DDBJ databases">
        <title>Sequencing the genomes of 1000 actinobacteria strains.</title>
        <authorList>
            <person name="Klenk H.-P."/>
        </authorList>
    </citation>
    <scope>NUCLEOTIDE SEQUENCE [LARGE SCALE GENOMIC DNA]</scope>
    <source>
        <strain evidence="12 13">DSM 15475</strain>
    </source>
</reference>
<gene>
    <name evidence="12" type="ORF">HNR09_001092</name>
</gene>
<evidence type="ECO:0000256" key="3">
    <source>
        <dbReference type="ARBA" id="ARBA00022475"/>
    </source>
</evidence>
<dbReference type="GO" id="GO:0006865">
    <property type="term" value="P:amino acid transport"/>
    <property type="evidence" value="ECO:0007669"/>
    <property type="project" value="UniProtKB-KW"/>
</dbReference>
<dbReference type="InterPro" id="IPR003593">
    <property type="entry name" value="AAA+_ATPase"/>
</dbReference>
<evidence type="ECO:0000256" key="9">
    <source>
        <dbReference type="ARBA" id="ARBA00054718"/>
    </source>
</evidence>
<evidence type="ECO:0000313" key="13">
    <source>
        <dbReference type="Proteomes" id="UP000535437"/>
    </source>
</evidence>
<dbReference type="SMART" id="SM00382">
    <property type="entry name" value="AAA"/>
    <property type="match status" value="1"/>
</dbReference>
<dbReference type="GO" id="GO:0005886">
    <property type="term" value="C:plasma membrane"/>
    <property type="evidence" value="ECO:0007669"/>
    <property type="project" value="UniProtKB-ARBA"/>
</dbReference>
<dbReference type="Proteomes" id="UP000535437">
    <property type="component" value="Unassembled WGS sequence"/>
</dbReference>
<organism evidence="12 13">
    <name type="scientific">Nesterenkonia xinjiangensis</name>
    <dbReference type="NCBI Taxonomy" id="225327"/>
    <lineage>
        <taxon>Bacteria</taxon>
        <taxon>Bacillati</taxon>
        <taxon>Actinomycetota</taxon>
        <taxon>Actinomycetes</taxon>
        <taxon>Micrococcales</taxon>
        <taxon>Micrococcaceae</taxon>
        <taxon>Nesterenkonia</taxon>
    </lineage>
</organism>
<comment type="subunit">
    <text evidence="10">Homodimer. Forms a membrane-associated complex with FtsX.</text>
</comment>
<feature type="domain" description="ABC transporter" evidence="11">
    <location>
        <begin position="2"/>
        <end position="238"/>
    </location>
</feature>
<dbReference type="GO" id="GO:0016887">
    <property type="term" value="F:ATP hydrolysis activity"/>
    <property type="evidence" value="ECO:0007669"/>
    <property type="project" value="InterPro"/>
</dbReference>
<evidence type="ECO:0000256" key="5">
    <source>
        <dbReference type="ARBA" id="ARBA00022840"/>
    </source>
</evidence>
<evidence type="ECO:0000313" key="12">
    <source>
        <dbReference type="EMBL" id="NYJ77681.1"/>
    </source>
</evidence>
<dbReference type="PROSITE" id="PS00211">
    <property type="entry name" value="ABC_TRANSPORTER_1"/>
    <property type="match status" value="1"/>
</dbReference>
<dbReference type="EMBL" id="JACCFY010000001">
    <property type="protein sequence ID" value="NYJ77681.1"/>
    <property type="molecule type" value="Genomic_DNA"/>
</dbReference>
<comment type="similarity">
    <text evidence="1">Belongs to the ABC transporter superfamily.</text>
</comment>
<evidence type="ECO:0000256" key="4">
    <source>
        <dbReference type="ARBA" id="ARBA00022741"/>
    </source>
</evidence>
<keyword evidence="3" id="KW-1003">Cell membrane</keyword>
<proteinExistence type="inferred from homology"/>
<evidence type="ECO:0000259" key="11">
    <source>
        <dbReference type="PROSITE" id="PS50893"/>
    </source>
</evidence>
<dbReference type="InterPro" id="IPR027417">
    <property type="entry name" value="P-loop_NTPase"/>
</dbReference>
<evidence type="ECO:0000256" key="2">
    <source>
        <dbReference type="ARBA" id="ARBA00022448"/>
    </source>
</evidence>
<dbReference type="Gene3D" id="3.40.50.300">
    <property type="entry name" value="P-loop containing nucleotide triphosphate hydrolases"/>
    <property type="match status" value="1"/>
</dbReference>
<keyword evidence="4" id="KW-0547">Nucleotide-binding</keyword>
<dbReference type="RefSeq" id="WP_179541131.1">
    <property type="nucleotide sequence ID" value="NZ_BAAALL010000002.1"/>
</dbReference>
<name>A0A7Z0GKG3_9MICC</name>
<keyword evidence="6" id="KW-1278">Translocase</keyword>
<dbReference type="InterPro" id="IPR017871">
    <property type="entry name" value="ABC_transporter-like_CS"/>
</dbReference>
<keyword evidence="5 12" id="KW-0067">ATP-binding</keyword>
<keyword evidence="13" id="KW-1185">Reference proteome</keyword>
<dbReference type="PANTHER" id="PTHR43166">
    <property type="entry name" value="AMINO ACID IMPORT ATP-BINDING PROTEIN"/>
    <property type="match status" value="1"/>
</dbReference>
<dbReference type="PANTHER" id="PTHR43166:SF30">
    <property type="entry name" value="METHIONINE IMPORT ATP-BINDING PROTEIN METN"/>
    <property type="match status" value="1"/>
</dbReference>
<evidence type="ECO:0000256" key="6">
    <source>
        <dbReference type="ARBA" id="ARBA00022967"/>
    </source>
</evidence>
<evidence type="ECO:0000256" key="7">
    <source>
        <dbReference type="ARBA" id="ARBA00022970"/>
    </source>
</evidence>
<dbReference type="InterPro" id="IPR003439">
    <property type="entry name" value="ABC_transporter-like_ATP-bd"/>
</dbReference>
<evidence type="ECO:0000256" key="8">
    <source>
        <dbReference type="ARBA" id="ARBA00023136"/>
    </source>
</evidence>
<comment type="caution">
    <text evidence="12">The sequence shown here is derived from an EMBL/GenBank/DDBJ whole genome shotgun (WGS) entry which is preliminary data.</text>
</comment>